<feature type="region of interest" description="Disordered" evidence="1">
    <location>
        <begin position="1"/>
        <end position="78"/>
    </location>
</feature>
<accession>X6MVL7</accession>
<keyword evidence="3" id="KW-1185">Reference proteome</keyword>
<gene>
    <name evidence="2" type="ORF">RFI_19257</name>
</gene>
<feature type="compositionally biased region" description="Low complexity" evidence="1">
    <location>
        <begin position="150"/>
        <end position="159"/>
    </location>
</feature>
<feature type="compositionally biased region" description="Low complexity" evidence="1">
    <location>
        <begin position="50"/>
        <end position="77"/>
    </location>
</feature>
<sequence>MIPPLKLPNLHVIKEEKSPPSLTSSLSPLQGSTNECANFSLGHTNHTTKNNNNNTNNNNSNNNNNNNNNNSNNNSNNKCNVINELGIWNNVESKAGQDKKPKERPFGIINGTMFSINHPNADSFVSFLVNGNFELENFCNGKSLSNHCNSNDNNKNSNDNENDKKDNNNDKAANESMETESNTNAKGVGAVKKKEDVQKGAKTRKPKKKWKSKRSSKSSHHSKKSEGVPKVYLISCCWSVKSQTLGKHDNSTSNAMKECLHYHYGSISDLSLDLDVDKDQPFNHLWWYCAAVENESNDDSDDNDNTTNVNKKDCRVPSPASSSLRPISQTLVRASKPPIMSDFHPANKEVPPFIPLGVCNFPLSIPSDLNFSLPSNVNITGKIHTGIFPNFL</sequence>
<proteinExistence type="predicted"/>
<feature type="region of interest" description="Disordered" evidence="1">
    <location>
        <begin position="150"/>
        <end position="226"/>
    </location>
</feature>
<organism evidence="2 3">
    <name type="scientific">Reticulomyxa filosa</name>
    <dbReference type="NCBI Taxonomy" id="46433"/>
    <lineage>
        <taxon>Eukaryota</taxon>
        <taxon>Sar</taxon>
        <taxon>Rhizaria</taxon>
        <taxon>Retaria</taxon>
        <taxon>Foraminifera</taxon>
        <taxon>Monothalamids</taxon>
        <taxon>Reticulomyxidae</taxon>
        <taxon>Reticulomyxa</taxon>
    </lineage>
</organism>
<dbReference type="AlphaFoldDB" id="X6MVL7"/>
<dbReference type="EMBL" id="ASPP01015595">
    <property type="protein sequence ID" value="ETO18038.1"/>
    <property type="molecule type" value="Genomic_DNA"/>
</dbReference>
<evidence type="ECO:0000313" key="3">
    <source>
        <dbReference type="Proteomes" id="UP000023152"/>
    </source>
</evidence>
<comment type="caution">
    <text evidence="2">The sequence shown here is derived from an EMBL/GenBank/DDBJ whole genome shotgun (WGS) entry which is preliminary data.</text>
</comment>
<feature type="region of interest" description="Disordered" evidence="1">
    <location>
        <begin position="296"/>
        <end position="323"/>
    </location>
</feature>
<evidence type="ECO:0000313" key="2">
    <source>
        <dbReference type="EMBL" id="ETO18038.1"/>
    </source>
</evidence>
<dbReference type="Proteomes" id="UP000023152">
    <property type="component" value="Unassembled WGS sequence"/>
</dbReference>
<evidence type="ECO:0000256" key="1">
    <source>
        <dbReference type="SAM" id="MobiDB-lite"/>
    </source>
</evidence>
<feature type="compositionally biased region" description="Low complexity" evidence="1">
    <location>
        <begin position="19"/>
        <end position="29"/>
    </location>
</feature>
<feature type="compositionally biased region" description="Basic and acidic residues" evidence="1">
    <location>
        <begin position="161"/>
        <end position="173"/>
    </location>
</feature>
<feature type="compositionally biased region" description="Polar residues" evidence="1">
    <location>
        <begin position="30"/>
        <end position="49"/>
    </location>
</feature>
<feature type="compositionally biased region" description="Basic residues" evidence="1">
    <location>
        <begin position="201"/>
        <end position="223"/>
    </location>
</feature>
<reference evidence="2 3" key="1">
    <citation type="journal article" date="2013" name="Curr. Biol.">
        <title>The Genome of the Foraminiferan Reticulomyxa filosa.</title>
        <authorList>
            <person name="Glockner G."/>
            <person name="Hulsmann N."/>
            <person name="Schleicher M."/>
            <person name="Noegel A.A."/>
            <person name="Eichinger L."/>
            <person name="Gallinger C."/>
            <person name="Pawlowski J."/>
            <person name="Sierra R."/>
            <person name="Euteneuer U."/>
            <person name="Pillet L."/>
            <person name="Moustafa A."/>
            <person name="Platzer M."/>
            <person name="Groth M."/>
            <person name="Szafranski K."/>
            <person name="Schliwa M."/>
        </authorList>
    </citation>
    <scope>NUCLEOTIDE SEQUENCE [LARGE SCALE GENOMIC DNA]</scope>
</reference>
<protein>
    <submittedName>
        <fullName evidence="2">Uncharacterized protein</fullName>
    </submittedName>
</protein>
<name>X6MVL7_RETFI</name>